<reference evidence="1" key="1">
    <citation type="submission" date="2022-11" db="EMBL/GenBank/DDBJ databases">
        <authorList>
            <person name="Petersen C."/>
        </authorList>
    </citation>
    <scope>NUCLEOTIDE SEQUENCE</scope>
    <source>
        <strain evidence="1">IBT 26290</strain>
    </source>
</reference>
<dbReference type="Gene3D" id="3.30.465.10">
    <property type="match status" value="1"/>
</dbReference>
<organism evidence="1 2">
    <name type="scientific">Penicillium canariense</name>
    <dbReference type="NCBI Taxonomy" id="189055"/>
    <lineage>
        <taxon>Eukaryota</taxon>
        <taxon>Fungi</taxon>
        <taxon>Dikarya</taxon>
        <taxon>Ascomycota</taxon>
        <taxon>Pezizomycotina</taxon>
        <taxon>Eurotiomycetes</taxon>
        <taxon>Eurotiomycetidae</taxon>
        <taxon>Eurotiales</taxon>
        <taxon>Aspergillaceae</taxon>
        <taxon>Penicillium</taxon>
    </lineage>
</organism>
<comment type="caution">
    <text evidence="1">The sequence shown here is derived from an EMBL/GenBank/DDBJ whole genome shotgun (WGS) entry which is preliminary data.</text>
</comment>
<dbReference type="AlphaFoldDB" id="A0A9W9LG28"/>
<protein>
    <recommendedName>
        <fullName evidence="3">FAD linked oxidase N-terminal domain-containing protein</fullName>
    </recommendedName>
</protein>
<dbReference type="Proteomes" id="UP001149163">
    <property type="component" value="Unassembled WGS sequence"/>
</dbReference>
<reference evidence="1" key="2">
    <citation type="journal article" date="2023" name="IMA Fungus">
        <title>Comparative genomic study of the Penicillium genus elucidates a diverse pangenome and 15 lateral gene transfer events.</title>
        <authorList>
            <person name="Petersen C."/>
            <person name="Sorensen T."/>
            <person name="Nielsen M.R."/>
            <person name="Sondergaard T.E."/>
            <person name="Sorensen J.L."/>
            <person name="Fitzpatrick D.A."/>
            <person name="Frisvad J.C."/>
            <person name="Nielsen K.L."/>
        </authorList>
    </citation>
    <scope>NUCLEOTIDE SEQUENCE</scope>
    <source>
        <strain evidence="1">IBT 26290</strain>
    </source>
</reference>
<dbReference type="RefSeq" id="XP_056539058.1">
    <property type="nucleotide sequence ID" value="XM_056691352.1"/>
</dbReference>
<dbReference type="EMBL" id="JAPQKN010000007">
    <property type="protein sequence ID" value="KAJ5152750.1"/>
    <property type="molecule type" value="Genomic_DNA"/>
</dbReference>
<dbReference type="GeneID" id="81430528"/>
<dbReference type="OrthoDB" id="4207132at2759"/>
<dbReference type="InterPro" id="IPR036318">
    <property type="entry name" value="FAD-bd_PCMH-like_sf"/>
</dbReference>
<sequence length="178" mass="19684">MLFGYVHTKDGCLIPTVPLPSSCHNWPIGIFNADACAAVQNECTDTTSFIYYAPTEVMNPYFQNQISTRLKVDIVAGLDFAHEHNVRLVIKNTGHDFAGKSASKASLSLWMHNVNTTEIILNLTLTLPPNKPISKAAPMSSSFSTWFLKGIGPGNVITLYKPRSSQWKILEKLSEKEA</sequence>
<evidence type="ECO:0000313" key="1">
    <source>
        <dbReference type="EMBL" id="KAJ5152750.1"/>
    </source>
</evidence>
<proteinExistence type="predicted"/>
<dbReference type="GO" id="GO:0050660">
    <property type="term" value="F:flavin adenine dinucleotide binding"/>
    <property type="evidence" value="ECO:0007669"/>
    <property type="project" value="InterPro"/>
</dbReference>
<keyword evidence="2" id="KW-1185">Reference proteome</keyword>
<dbReference type="InterPro" id="IPR016169">
    <property type="entry name" value="FAD-bd_PCMH_sub2"/>
</dbReference>
<evidence type="ECO:0000313" key="2">
    <source>
        <dbReference type="Proteomes" id="UP001149163"/>
    </source>
</evidence>
<gene>
    <name evidence="1" type="ORF">N7482_009228</name>
</gene>
<name>A0A9W9LG28_9EURO</name>
<accession>A0A9W9LG28</accession>
<evidence type="ECO:0008006" key="3">
    <source>
        <dbReference type="Google" id="ProtNLM"/>
    </source>
</evidence>
<dbReference type="SUPFAM" id="SSF56176">
    <property type="entry name" value="FAD-binding/transporter-associated domain-like"/>
    <property type="match status" value="1"/>
</dbReference>